<keyword evidence="3" id="KW-1185">Reference proteome</keyword>
<feature type="region of interest" description="Disordered" evidence="1">
    <location>
        <begin position="667"/>
        <end position="760"/>
    </location>
</feature>
<dbReference type="AlphaFoldDB" id="A0A9P6JF34"/>
<evidence type="ECO:0000313" key="2">
    <source>
        <dbReference type="EMBL" id="KAF9967322.1"/>
    </source>
</evidence>
<feature type="compositionally biased region" description="Basic and acidic residues" evidence="1">
    <location>
        <begin position="683"/>
        <end position="694"/>
    </location>
</feature>
<feature type="compositionally biased region" description="Acidic residues" evidence="1">
    <location>
        <begin position="695"/>
        <end position="727"/>
    </location>
</feature>
<dbReference type="OrthoDB" id="2450040at2759"/>
<feature type="non-terminal residue" evidence="2">
    <location>
        <position position="1"/>
    </location>
</feature>
<comment type="caution">
    <text evidence="2">The sequence shown here is derived from an EMBL/GenBank/DDBJ whole genome shotgun (WGS) entry which is preliminary data.</text>
</comment>
<accession>A0A9P6JF34</accession>
<feature type="region of interest" description="Disordered" evidence="1">
    <location>
        <begin position="375"/>
        <end position="424"/>
    </location>
</feature>
<proteinExistence type="predicted"/>
<reference evidence="2" key="1">
    <citation type="journal article" date="2020" name="Fungal Divers.">
        <title>Resolving the Mortierellaceae phylogeny through synthesis of multi-gene phylogenetics and phylogenomics.</title>
        <authorList>
            <person name="Vandepol N."/>
            <person name="Liber J."/>
            <person name="Desiro A."/>
            <person name="Na H."/>
            <person name="Kennedy M."/>
            <person name="Barry K."/>
            <person name="Grigoriev I.V."/>
            <person name="Miller A.N."/>
            <person name="O'Donnell K."/>
            <person name="Stajich J.E."/>
            <person name="Bonito G."/>
        </authorList>
    </citation>
    <scope>NUCLEOTIDE SEQUENCE</scope>
    <source>
        <strain evidence="2">CK1249</strain>
    </source>
</reference>
<gene>
    <name evidence="2" type="ORF">BGZ70_009947</name>
</gene>
<dbReference type="Proteomes" id="UP000738359">
    <property type="component" value="Unassembled WGS sequence"/>
</dbReference>
<dbReference type="EMBL" id="JAAAHY010000085">
    <property type="protein sequence ID" value="KAF9967322.1"/>
    <property type="molecule type" value="Genomic_DNA"/>
</dbReference>
<sequence>MPNDFATRVKNTFDDLYYRVFDYNHQYDYQYQSQSQSHTQPTPSAAAVSSAVSEVASYLNSYLRGLSSSQIDSLKHGGQTVCEPPANNIYHDGAPSFCDSDNVRNSAHHMFSSFFHSLTNPGAMWTHWDPSVTFDNILWNYTPDVHALQHRLGLDHLSETYNIDPKIILLTLALPLILLMLTACALKGADHTSDDDPRSPARKADPHEVAHHKGNQTAETTKQVRGAGGSSKASPKKGDHKSNAISSHALGGNYSLGSWGAKLGSAGFYGGETMNYKPIDIYAAMKDSTVCRDSDEPEDNSVGSLVGAKGFYGGETLEHPSFKNIAAKGLGNLIHGHAESVQDAAVKTAGSQADLHAATTPTAKKSKKARRAEKAAAAKGALYSEVEPEGQKGVQEPAVSPSQASAPSLSNEQPSAPSYAAVASPAATAAREADATTLHGYQEGSETVQDVSKTQPRAAVKSKPLRTRTQPPSNTHLKSSEPSKTPAGMYHAHRHQDHTTAGRDLGSRILGFVHGSELLRNMDAFSGGVLGSAVATVAALASTAESTASLIKDNLPDSVTDFTEELKESFDHAMRTGGLEGQGILGQSDEGESWGIRQAISQIIQDDDDRAATAAASAAAPTKKSFAEVAATAGTQASASNSHRMDDSSVGLADQTLRKASISYADKVKSHATGAGAETEVDSESHRKSVHNERENEDYFLEDDSGDDADDDNEGEDDEDDDDENVDDGSRHTHPAVHADAAPHSSDAHGHHRHHQHHQR</sequence>
<name>A0A9P6JF34_MORAP</name>
<evidence type="ECO:0000313" key="3">
    <source>
        <dbReference type="Proteomes" id="UP000738359"/>
    </source>
</evidence>
<feature type="compositionally biased region" description="Polar residues" evidence="1">
    <location>
        <begin position="444"/>
        <end position="455"/>
    </location>
</feature>
<feature type="compositionally biased region" description="Basic and acidic residues" evidence="1">
    <location>
        <begin position="190"/>
        <end position="211"/>
    </location>
</feature>
<organism evidence="2 3">
    <name type="scientific">Mortierella alpina</name>
    <name type="common">Oleaginous fungus</name>
    <name type="synonym">Mortierella renispora</name>
    <dbReference type="NCBI Taxonomy" id="64518"/>
    <lineage>
        <taxon>Eukaryota</taxon>
        <taxon>Fungi</taxon>
        <taxon>Fungi incertae sedis</taxon>
        <taxon>Mucoromycota</taxon>
        <taxon>Mortierellomycotina</taxon>
        <taxon>Mortierellomycetes</taxon>
        <taxon>Mortierellales</taxon>
        <taxon>Mortierellaceae</taxon>
        <taxon>Mortierella</taxon>
    </lineage>
</organism>
<protein>
    <submittedName>
        <fullName evidence="2">Uncharacterized protein</fullName>
    </submittedName>
</protein>
<feature type="region of interest" description="Disordered" evidence="1">
    <location>
        <begin position="443"/>
        <end position="502"/>
    </location>
</feature>
<feature type="compositionally biased region" description="Basic residues" evidence="1">
    <location>
        <begin position="750"/>
        <end position="760"/>
    </location>
</feature>
<feature type="compositionally biased region" description="Polar residues" evidence="1">
    <location>
        <begin position="467"/>
        <end position="483"/>
    </location>
</feature>
<feature type="compositionally biased region" description="Low complexity" evidence="1">
    <location>
        <begin position="736"/>
        <end position="745"/>
    </location>
</feature>
<evidence type="ECO:0000256" key="1">
    <source>
        <dbReference type="SAM" id="MobiDB-lite"/>
    </source>
</evidence>
<feature type="region of interest" description="Disordered" evidence="1">
    <location>
        <begin position="190"/>
        <end position="245"/>
    </location>
</feature>
<feature type="compositionally biased region" description="Low complexity" evidence="1">
    <location>
        <begin position="397"/>
        <end position="424"/>
    </location>
</feature>